<organism evidence="1 2">
    <name type="scientific">Paxillus rubicundulus Ve08.2h10</name>
    <dbReference type="NCBI Taxonomy" id="930991"/>
    <lineage>
        <taxon>Eukaryota</taxon>
        <taxon>Fungi</taxon>
        <taxon>Dikarya</taxon>
        <taxon>Basidiomycota</taxon>
        <taxon>Agaricomycotina</taxon>
        <taxon>Agaricomycetes</taxon>
        <taxon>Agaricomycetidae</taxon>
        <taxon>Boletales</taxon>
        <taxon>Paxilineae</taxon>
        <taxon>Paxillaceae</taxon>
        <taxon>Paxillus</taxon>
    </lineage>
</organism>
<dbReference type="AlphaFoldDB" id="A0A0D0BR61"/>
<dbReference type="SUPFAM" id="SSF53098">
    <property type="entry name" value="Ribonuclease H-like"/>
    <property type="match status" value="1"/>
</dbReference>
<dbReference type="STRING" id="930991.A0A0D0BR61"/>
<name>A0A0D0BR61_9AGAM</name>
<sequence>AKSLIPNLKEYQKCTAVFTGGQANALDWWECLPVIVKHCPLMAMAIILHSVVPHAADMERYFSGLGGMQLAKYCNLMVETLEALSKLHSHCAH</sequence>
<accession>A0A0D0BR61</accession>
<reference evidence="1 2" key="1">
    <citation type="submission" date="2014-04" db="EMBL/GenBank/DDBJ databases">
        <authorList>
            <consortium name="DOE Joint Genome Institute"/>
            <person name="Kuo A."/>
            <person name="Kohler A."/>
            <person name="Jargeat P."/>
            <person name="Nagy L.G."/>
            <person name="Floudas D."/>
            <person name="Copeland A."/>
            <person name="Barry K.W."/>
            <person name="Cichocki N."/>
            <person name="Veneault-Fourrey C."/>
            <person name="LaButti K."/>
            <person name="Lindquist E.A."/>
            <person name="Lipzen A."/>
            <person name="Lundell T."/>
            <person name="Morin E."/>
            <person name="Murat C."/>
            <person name="Sun H."/>
            <person name="Tunlid A."/>
            <person name="Henrissat B."/>
            <person name="Grigoriev I.V."/>
            <person name="Hibbett D.S."/>
            <person name="Martin F."/>
            <person name="Nordberg H.P."/>
            <person name="Cantor M.N."/>
            <person name="Hua S.X."/>
        </authorList>
    </citation>
    <scope>NUCLEOTIDE SEQUENCE [LARGE SCALE GENOMIC DNA]</scope>
    <source>
        <strain evidence="1 2">Ve08.2h10</strain>
    </source>
</reference>
<dbReference type="OrthoDB" id="3040430at2759"/>
<dbReference type="HOGENOM" id="CLU_186481_0_0_1"/>
<evidence type="ECO:0000313" key="2">
    <source>
        <dbReference type="Proteomes" id="UP000054538"/>
    </source>
</evidence>
<dbReference type="Proteomes" id="UP000054538">
    <property type="component" value="Unassembled WGS sequence"/>
</dbReference>
<evidence type="ECO:0000313" key="1">
    <source>
        <dbReference type="EMBL" id="KIK73967.1"/>
    </source>
</evidence>
<keyword evidence="2" id="KW-1185">Reference proteome</keyword>
<gene>
    <name evidence="1" type="ORF">PAXRUDRAFT_94572</name>
</gene>
<protein>
    <submittedName>
        <fullName evidence="1">Unplaced genomic scaffold scaffold_4451, whole genome shotgun sequence</fullName>
    </submittedName>
</protein>
<proteinExistence type="predicted"/>
<feature type="non-terminal residue" evidence="1">
    <location>
        <position position="1"/>
    </location>
</feature>
<dbReference type="EMBL" id="KN829273">
    <property type="protein sequence ID" value="KIK73967.1"/>
    <property type="molecule type" value="Genomic_DNA"/>
</dbReference>
<reference evidence="2" key="2">
    <citation type="submission" date="2015-01" db="EMBL/GenBank/DDBJ databases">
        <title>Evolutionary Origins and Diversification of the Mycorrhizal Mutualists.</title>
        <authorList>
            <consortium name="DOE Joint Genome Institute"/>
            <consortium name="Mycorrhizal Genomics Consortium"/>
            <person name="Kohler A."/>
            <person name="Kuo A."/>
            <person name="Nagy L.G."/>
            <person name="Floudas D."/>
            <person name="Copeland A."/>
            <person name="Barry K.W."/>
            <person name="Cichocki N."/>
            <person name="Veneault-Fourrey C."/>
            <person name="LaButti K."/>
            <person name="Lindquist E.A."/>
            <person name="Lipzen A."/>
            <person name="Lundell T."/>
            <person name="Morin E."/>
            <person name="Murat C."/>
            <person name="Riley R."/>
            <person name="Ohm R."/>
            <person name="Sun H."/>
            <person name="Tunlid A."/>
            <person name="Henrissat B."/>
            <person name="Grigoriev I.V."/>
            <person name="Hibbett D.S."/>
            <person name="Martin F."/>
        </authorList>
    </citation>
    <scope>NUCLEOTIDE SEQUENCE [LARGE SCALE GENOMIC DNA]</scope>
    <source>
        <strain evidence="2">Ve08.2h10</strain>
    </source>
</reference>
<feature type="non-terminal residue" evidence="1">
    <location>
        <position position="93"/>
    </location>
</feature>
<dbReference type="InParanoid" id="A0A0D0BR61"/>
<dbReference type="InterPro" id="IPR012337">
    <property type="entry name" value="RNaseH-like_sf"/>
</dbReference>